<feature type="signal peptide" evidence="3">
    <location>
        <begin position="1"/>
        <end position="17"/>
    </location>
</feature>
<keyword evidence="6" id="KW-1185">Reference proteome</keyword>
<reference evidence="5 6" key="1">
    <citation type="submission" date="2019-02" db="EMBL/GenBank/DDBJ databases">
        <authorList>
            <person name="Li S.-H."/>
        </authorList>
    </citation>
    <scope>NUCLEOTIDE SEQUENCE [LARGE SCALE GENOMIC DNA]</scope>
    <source>
        <strain evidence="5 6">IMCC14385</strain>
    </source>
</reference>
<organism evidence="5 6">
    <name type="scientific">Halioglobus maricola</name>
    <dbReference type="NCBI Taxonomy" id="2601894"/>
    <lineage>
        <taxon>Bacteria</taxon>
        <taxon>Pseudomonadati</taxon>
        <taxon>Pseudomonadota</taxon>
        <taxon>Gammaproteobacteria</taxon>
        <taxon>Cellvibrionales</taxon>
        <taxon>Halieaceae</taxon>
        <taxon>Halioglobus</taxon>
    </lineage>
</organism>
<evidence type="ECO:0000256" key="3">
    <source>
        <dbReference type="SAM" id="SignalP"/>
    </source>
</evidence>
<dbReference type="InterPro" id="IPR013320">
    <property type="entry name" value="ConA-like_dom_sf"/>
</dbReference>
<evidence type="ECO:0000313" key="6">
    <source>
        <dbReference type="Proteomes" id="UP000326287"/>
    </source>
</evidence>
<dbReference type="RefSeq" id="WP_153240366.1">
    <property type="nucleotide sequence ID" value="NZ_CP036422.1"/>
</dbReference>
<feature type="chain" id="PRO_5024811537" evidence="3">
    <location>
        <begin position="18"/>
        <end position="880"/>
    </location>
</feature>
<evidence type="ECO:0000313" key="5">
    <source>
        <dbReference type="EMBL" id="QFU77221.1"/>
    </source>
</evidence>
<evidence type="ECO:0000259" key="4">
    <source>
        <dbReference type="SMART" id="SM00560"/>
    </source>
</evidence>
<sequence>MTLIRKLSLVLALSALGACSGGSGGGGSERQVDVSSGPSSGGFVYAGPAPASDEIQQFKQSFYDPLAANDRCGECHTPGGSGTTFFVNQDNVNDAWQAARTVVSLNDPAVSAVVRRVAEGHNCWLGVGQEEACATTVTGYVERWAAETVRTAATVQLLPRRALDPGGARVVPAALTDAVALYPALESSGELMGLLAEYCADCHSDTAPTPQVPYFASADASIAFEALRSRINLSQPQASRVVLRLYPELHNCWSNCEENAAELLSAVERFAAVIDATEVDPGLLISGAQVLAEDGIIATAGGRHESDLVAKWEFREGAGSTVADTSGVLPEIPLALSGEYSWMASWGLRMINARAQGGVAGSAKLFDQLVGTGEYSIEAWVAPANVSQEQAWIFGYSGGPDNSNLVLRQSLYNYEGLTRSSVTEQSNSGEPALATDDNAELAQATLQHVVLTYDPVAGRRLYVNGVYTGDVDSVGGGLLNNWNESFAVTLGNSTSGANPWAGALRLAAVHNRALSAAQVAQNFDVGVGQKYYLLFSVSELLDGEASCTRSSNREPVNYCYVVFEVSQFDDSAYLFSEPFFAHLNPDGGDVNFDLRGIRIGLNGRLVGVGQAFVNVTGRVSGGNLGALPELLSPMGTILALEYGAEQDEFFLAFDALAGRSGVADDGDVESWFPVYNGQPAPDVAIRTFDEINATLSALTGVPTGSNLVSQVTGKTVPETFGAVRRALPGIADFNAFMSSHQMAATQLAAAYCDALVQDGPRRAAVFPGLNVAAAVDSGIDWRGLVAAPLIDRAANAGLLDVDYRNAMLDEVELLISDSRDLKPYVLLNGSWVSDPNPAAHNKRDGLMFCENDAPCGPGKTAEVVKAACTAVFGSALVMIK</sequence>
<dbReference type="PROSITE" id="PS51257">
    <property type="entry name" value="PROKAR_LIPOPROTEIN"/>
    <property type="match status" value="1"/>
</dbReference>
<dbReference type="SMART" id="SM00560">
    <property type="entry name" value="LamGL"/>
    <property type="match status" value="1"/>
</dbReference>
<evidence type="ECO:0000256" key="1">
    <source>
        <dbReference type="ARBA" id="ARBA00022729"/>
    </source>
</evidence>
<dbReference type="InterPro" id="IPR006558">
    <property type="entry name" value="LamG-like"/>
</dbReference>
<dbReference type="EMBL" id="CP036422">
    <property type="protein sequence ID" value="QFU77221.1"/>
    <property type="molecule type" value="Genomic_DNA"/>
</dbReference>
<dbReference type="AlphaFoldDB" id="A0A5P9NN25"/>
<keyword evidence="1 3" id="KW-0732">Signal</keyword>
<evidence type="ECO:0000256" key="2">
    <source>
        <dbReference type="ARBA" id="ARBA00023157"/>
    </source>
</evidence>
<proteinExistence type="predicted"/>
<keyword evidence="2" id="KW-1015">Disulfide bond</keyword>
<protein>
    <submittedName>
        <fullName evidence="5">LamG domain-containing protein</fullName>
    </submittedName>
</protein>
<dbReference type="KEGG" id="halc:EY643_17010"/>
<name>A0A5P9NN25_9GAMM</name>
<dbReference type="Proteomes" id="UP000326287">
    <property type="component" value="Chromosome"/>
</dbReference>
<dbReference type="Pfam" id="PF13385">
    <property type="entry name" value="Laminin_G_3"/>
    <property type="match status" value="1"/>
</dbReference>
<feature type="domain" description="LamG-like jellyroll fold" evidence="4">
    <location>
        <begin position="373"/>
        <end position="517"/>
    </location>
</feature>
<dbReference type="OrthoDB" id="5748965at2"/>
<gene>
    <name evidence="5" type="ORF">EY643_17010</name>
</gene>
<accession>A0A5P9NN25</accession>
<dbReference type="SUPFAM" id="SSF49899">
    <property type="entry name" value="Concanavalin A-like lectins/glucanases"/>
    <property type="match status" value="1"/>
</dbReference>
<dbReference type="Gene3D" id="2.60.120.200">
    <property type="match status" value="1"/>
</dbReference>